<feature type="compositionally biased region" description="Pro residues" evidence="6">
    <location>
        <begin position="95"/>
        <end position="104"/>
    </location>
</feature>
<dbReference type="OMA" id="RRKCPCE"/>
<evidence type="ECO:0000256" key="4">
    <source>
        <dbReference type="ARBA" id="ARBA00023128"/>
    </source>
</evidence>
<reference evidence="7 8" key="1">
    <citation type="journal article" date="2007" name="Nature">
        <title>Evolution of genes and genomes on the Drosophila phylogeny.</title>
        <authorList>
            <consortium name="Drosophila 12 Genomes Consortium"/>
            <person name="Clark A.G."/>
            <person name="Eisen M.B."/>
            <person name="Smith D.R."/>
            <person name="Bergman C.M."/>
            <person name="Oliver B."/>
            <person name="Markow T.A."/>
            <person name="Kaufman T.C."/>
            <person name="Kellis M."/>
            <person name="Gelbart W."/>
            <person name="Iyer V.N."/>
            <person name="Pollard D.A."/>
            <person name="Sackton T.B."/>
            <person name="Larracuente A.M."/>
            <person name="Singh N.D."/>
            <person name="Abad J.P."/>
            <person name="Abt D.N."/>
            <person name="Adryan B."/>
            <person name="Aguade M."/>
            <person name="Akashi H."/>
            <person name="Anderson W.W."/>
            <person name="Aquadro C.F."/>
            <person name="Ardell D.H."/>
            <person name="Arguello R."/>
            <person name="Artieri C.G."/>
            <person name="Barbash D.A."/>
            <person name="Barker D."/>
            <person name="Barsanti P."/>
            <person name="Batterham P."/>
            <person name="Batzoglou S."/>
            <person name="Begun D."/>
            <person name="Bhutkar A."/>
            <person name="Blanco E."/>
            <person name="Bosak S.A."/>
            <person name="Bradley R.K."/>
            <person name="Brand A.D."/>
            <person name="Brent M.R."/>
            <person name="Brooks A.N."/>
            <person name="Brown R.H."/>
            <person name="Butlin R.K."/>
            <person name="Caggese C."/>
            <person name="Calvi B.R."/>
            <person name="Bernardo de Carvalho A."/>
            <person name="Caspi A."/>
            <person name="Castrezana S."/>
            <person name="Celniker S.E."/>
            <person name="Chang J.L."/>
            <person name="Chapple C."/>
            <person name="Chatterji S."/>
            <person name="Chinwalla A."/>
            <person name="Civetta A."/>
            <person name="Clifton S.W."/>
            <person name="Comeron J.M."/>
            <person name="Costello J.C."/>
            <person name="Coyne J.A."/>
            <person name="Daub J."/>
            <person name="David R.G."/>
            <person name="Delcher A.L."/>
            <person name="Delehaunty K."/>
            <person name="Do C.B."/>
            <person name="Ebling H."/>
            <person name="Edwards K."/>
            <person name="Eickbush T."/>
            <person name="Evans J.D."/>
            <person name="Filipski A."/>
            <person name="Findeiss S."/>
            <person name="Freyhult E."/>
            <person name="Fulton L."/>
            <person name="Fulton R."/>
            <person name="Garcia A.C."/>
            <person name="Gardiner A."/>
            <person name="Garfield D.A."/>
            <person name="Garvin B.E."/>
            <person name="Gibson G."/>
            <person name="Gilbert D."/>
            <person name="Gnerre S."/>
            <person name="Godfrey J."/>
            <person name="Good R."/>
            <person name="Gotea V."/>
            <person name="Gravely B."/>
            <person name="Greenberg A.J."/>
            <person name="Griffiths-Jones S."/>
            <person name="Gross S."/>
            <person name="Guigo R."/>
            <person name="Gustafson E.A."/>
            <person name="Haerty W."/>
            <person name="Hahn M.W."/>
            <person name="Halligan D.L."/>
            <person name="Halpern A.L."/>
            <person name="Halter G.M."/>
            <person name="Han M.V."/>
            <person name="Heger A."/>
            <person name="Hillier L."/>
            <person name="Hinrichs A.S."/>
            <person name="Holmes I."/>
            <person name="Hoskins R.A."/>
            <person name="Hubisz M.J."/>
            <person name="Hultmark D."/>
            <person name="Huntley M.A."/>
            <person name="Jaffe D.B."/>
            <person name="Jagadeeshan S."/>
            <person name="Jeck W.R."/>
            <person name="Johnson J."/>
            <person name="Jones C.D."/>
            <person name="Jordan W.C."/>
            <person name="Karpen G.H."/>
            <person name="Kataoka E."/>
            <person name="Keightley P.D."/>
            <person name="Kheradpour P."/>
            <person name="Kirkness E.F."/>
            <person name="Koerich L.B."/>
            <person name="Kristiansen K."/>
            <person name="Kudrna D."/>
            <person name="Kulathinal R.J."/>
            <person name="Kumar S."/>
            <person name="Kwok R."/>
            <person name="Lander E."/>
            <person name="Langley C.H."/>
            <person name="Lapoint R."/>
            <person name="Lazzaro B.P."/>
            <person name="Lee S.J."/>
            <person name="Levesque L."/>
            <person name="Li R."/>
            <person name="Lin C.F."/>
            <person name="Lin M.F."/>
            <person name="Lindblad-Toh K."/>
            <person name="Llopart A."/>
            <person name="Long M."/>
            <person name="Low L."/>
            <person name="Lozovsky E."/>
            <person name="Lu J."/>
            <person name="Luo M."/>
            <person name="Machado C.A."/>
            <person name="Makalowski W."/>
            <person name="Marzo M."/>
            <person name="Matsuda M."/>
            <person name="Matzkin L."/>
            <person name="McAllister B."/>
            <person name="McBride C.S."/>
            <person name="McKernan B."/>
            <person name="McKernan K."/>
            <person name="Mendez-Lago M."/>
            <person name="Minx P."/>
            <person name="Mollenhauer M.U."/>
            <person name="Montooth K."/>
            <person name="Mount S.M."/>
            <person name="Mu X."/>
            <person name="Myers E."/>
            <person name="Negre B."/>
            <person name="Newfeld S."/>
            <person name="Nielsen R."/>
            <person name="Noor M.A."/>
            <person name="O'Grady P."/>
            <person name="Pachter L."/>
            <person name="Papaceit M."/>
            <person name="Parisi M.J."/>
            <person name="Parisi M."/>
            <person name="Parts L."/>
            <person name="Pedersen J.S."/>
            <person name="Pesole G."/>
            <person name="Phillippy A.M."/>
            <person name="Ponting C.P."/>
            <person name="Pop M."/>
            <person name="Porcelli D."/>
            <person name="Powell J.R."/>
            <person name="Prohaska S."/>
            <person name="Pruitt K."/>
            <person name="Puig M."/>
            <person name="Quesneville H."/>
            <person name="Ram K.R."/>
            <person name="Rand D."/>
            <person name="Rasmussen M.D."/>
            <person name="Reed L.K."/>
            <person name="Reenan R."/>
            <person name="Reily A."/>
            <person name="Remington K.A."/>
            <person name="Rieger T.T."/>
            <person name="Ritchie M.G."/>
            <person name="Robin C."/>
            <person name="Rogers Y.H."/>
            <person name="Rohde C."/>
            <person name="Rozas J."/>
            <person name="Rubenfield M.J."/>
            <person name="Ruiz A."/>
            <person name="Russo S."/>
            <person name="Salzberg S.L."/>
            <person name="Sanchez-Gracia A."/>
            <person name="Saranga D.J."/>
            <person name="Sato H."/>
            <person name="Schaeffer S.W."/>
            <person name="Schatz M.C."/>
            <person name="Schlenke T."/>
            <person name="Schwartz R."/>
            <person name="Segarra C."/>
            <person name="Singh R.S."/>
            <person name="Sirot L."/>
            <person name="Sirota M."/>
            <person name="Sisneros N.B."/>
            <person name="Smith C.D."/>
            <person name="Smith T.F."/>
            <person name="Spieth J."/>
            <person name="Stage D.E."/>
            <person name="Stark A."/>
            <person name="Stephan W."/>
            <person name="Strausberg R.L."/>
            <person name="Strempel S."/>
            <person name="Sturgill D."/>
            <person name="Sutton G."/>
            <person name="Sutton G.G."/>
            <person name="Tao W."/>
            <person name="Teichmann S."/>
            <person name="Tobari Y.N."/>
            <person name="Tomimura Y."/>
            <person name="Tsolas J.M."/>
            <person name="Valente V.L."/>
            <person name="Venter E."/>
            <person name="Venter J.C."/>
            <person name="Vicario S."/>
            <person name="Vieira F.G."/>
            <person name="Vilella A.J."/>
            <person name="Villasante A."/>
            <person name="Walenz B."/>
            <person name="Wang J."/>
            <person name="Wasserman M."/>
            <person name="Watts T."/>
            <person name="Wilson D."/>
            <person name="Wilson R.K."/>
            <person name="Wing R.A."/>
            <person name="Wolfner M.F."/>
            <person name="Wong A."/>
            <person name="Wong G.K."/>
            <person name="Wu C.I."/>
            <person name="Wu G."/>
            <person name="Yamamoto D."/>
            <person name="Yang H.P."/>
            <person name="Yang S.P."/>
            <person name="Yorke J.A."/>
            <person name="Yoshida K."/>
            <person name="Zdobnov E."/>
            <person name="Zhang P."/>
            <person name="Zhang Y."/>
            <person name="Zimin A.V."/>
            <person name="Baldwin J."/>
            <person name="Abdouelleil A."/>
            <person name="Abdulkadir J."/>
            <person name="Abebe A."/>
            <person name="Abera B."/>
            <person name="Abreu J."/>
            <person name="Acer S.C."/>
            <person name="Aftuck L."/>
            <person name="Alexander A."/>
            <person name="An P."/>
            <person name="Anderson E."/>
            <person name="Anderson S."/>
            <person name="Arachi H."/>
            <person name="Azer M."/>
            <person name="Bachantsang P."/>
            <person name="Barry A."/>
            <person name="Bayul T."/>
            <person name="Berlin A."/>
            <person name="Bessette D."/>
            <person name="Bloom T."/>
            <person name="Blye J."/>
            <person name="Boguslavskiy L."/>
            <person name="Bonnet C."/>
            <person name="Boukhgalter B."/>
            <person name="Bourzgui I."/>
            <person name="Brown A."/>
            <person name="Cahill P."/>
            <person name="Channer S."/>
            <person name="Cheshatsang Y."/>
            <person name="Chuda L."/>
            <person name="Citroen M."/>
            <person name="Collymore A."/>
            <person name="Cooke P."/>
            <person name="Costello M."/>
            <person name="D'Aco K."/>
            <person name="Daza R."/>
            <person name="De Haan G."/>
            <person name="DeGray S."/>
            <person name="DeMaso C."/>
            <person name="Dhargay N."/>
            <person name="Dooley K."/>
            <person name="Dooley E."/>
            <person name="Doricent M."/>
            <person name="Dorje P."/>
            <person name="Dorjee K."/>
            <person name="Dupes A."/>
            <person name="Elong R."/>
            <person name="Falk J."/>
            <person name="Farina A."/>
            <person name="Faro S."/>
            <person name="Ferguson D."/>
            <person name="Fisher S."/>
            <person name="Foley C.D."/>
            <person name="Franke A."/>
            <person name="Friedrich D."/>
            <person name="Gadbois L."/>
            <person name="Gearin G."/>
            <person name="Gearin C.R."/>
            <person name="Giannoukos G."/>
            <person name="Goode T."/>
            <person name="Graham J."/>
            <person name="Grandbois E."/>
            <person name="Grewal S."/>
            <person name="Gyaltsen K."/>
            <person name="Hafez N."/>
            <person name="Hagos B."/>
            <person name="Hall J."/>
            <person name="Henson C."/>
            <person name="Hollinger A."/>
            <person name="Honan T."/>
            <person name="Huard M.D."/>
            <person name="Hughes L."/>
            <person name="Hurhula B."/>
            <person name="Husby M.E."/>
            <person name="Kamat A."/>
            <person name="Kanga B."/>
            <person name="Kashin S."/>
            <person name="Khazanovich D."/>
            <person name="Kisner P."/>
            <person name="Lance K."/>
            <person name="Lara M."/>
            <person name="Lee W."/>
            <person name="Lennon N."/>
            <person name="Letendre F."/>
            <person name="LeVine R."/>
            <person name="Lipovsky A."/>
            <person name="Liu X."/>
            <person name="Liu J."/>
            <person name="Liu S."/>
            <person name="Lokyitsang T."/>
            <person name="Lokyitsang Y."/>
            <person name="Lubonja R."/>
            <person name="Lui A."/>
            <person name="MacDonald P."/>
            <person name="Magnisalis V."/>
            <person name="Maru K."/>
            <person name="Matthews C."/>
            <person name="McCusker W."/>
            <person name="McDonough S."/>
            <person name="Mehta T."/>
            <person name="Meldrim J."/>
            <person name="Meneus L."/>
            <person name="Mihai O."/>
            <person name="Mihalev A."/>
            <person name="Mihova T."/>
            <person name="Mittelman R."/>
            <person name="Mlenga V."/>
            <person name="Montmayeur A."/>
            <person name="Mulrain L."/>
            <person name="Navidi A."/>
            <person name="Naylor J."/>
            <person name="Negash T."/>
            <person name="Nguyen T."/>
            <person name="Nguyen N."/>
            <person name="Nicol R."/>
            <person name="Norbu C."/>
            <person name="Norbu N."/>
            <person name="Novod N."/>
            <person name="O'Neill B."/>
            <person name="Osman S."/>
            <person name="Markiewicz E."/>
            <person name="Oyono O.L."/>
            <person name="Patti C."/>
            <person name="Phunkhang P."/>
            <person name="Pierre F."/>
            <person name="Priest M."/>
            <person name="Raghuraman S."/>
            <person name="Rege F."/>
            <person name="Reyes R."/>
            <person name="Rise C."/>
            <person name="Rogov P."/>
            <person name="Ross K."/>
            <person name="Ryan E."/>
            <person name="Settipalli S."/>
            <person name="Shea T."/>
            <person name="Sherpa N."/>
            <person name="Shi L."/>
            <person name="Shih D."/>
            <person name="Sparrow T."/>
            <person name="Spaulding J."/>
            <person name="Stalker J."/>
            <person name="Stange-Thomann N."/>
            <person name="Stavropoulos S."/>
            <person name="Stone C."/>
            <person name="Strader C."/>
            <person name="Tesfaye S."/>
            <person name="Thomson T."/>
            <person name="Thoulutsang Y."/>
            <person name="Thoulutsang D."/>
            <person name="Topham K."/>
            <person name="Topping I."/>
            <person name="Tsamla T."/>
            <person name="Vassiliev H."/>
            <person name="Vo A."/>
            <person name="Wangchuk T."/>
            <person name="Wangdi T."/>
            <person name="Weiand M."/>
            <person name="Wilkinson J."/>
            <person name="Wilson A."/>
            <person name="Yadav S."/>
            <person name="Young G."/>
            <person name="Yu Q."/>
            <person name="Zembek L."/>
            <person name="Zhong D."/>
            <person name="Zimmer A."/>
            <person name="Zwirko Z."/>
            <person name="Jaffe D.B."/>
            <person name="Alvarez P."/>
            <person name="Brockman W."/>
            <person name="Butler J."/>
            <person name="Chin C."/>
            <person name="Gnerre S."/>
            <person name="Grabherr M."/>
            <person name="Kleber M."/>
            <person name="Mauceli E."/>
            <person name="MacCallum I."/>
        </authorList>
    </citation>
    <scope>NUCLEOTIDE SEQUENCE [LARGE SCALE GENOMIC DNA]</scope>
    <source>
        <strain evidence="8">Tucson 15010-1051.87</strain>
    </source>
</reference>
<organism evidence="7 8">
    <name type="scientific">Drosophila virilis</name>
    <name type="common">Fruit fly</name>
    <dbReference type="NCBI Taxonomy" id="7244"/>
    <lineage>
        <taxon>Eukaryota</taxon>
        <taxon>Metazoa</taxon>
        <taxon>Ecdysozoa</taxon>
        <taxon>Arthropoda</taxon>
        <taxon>Hexapoda</taxon>
        <taxon>Insecta</taxon>
        <taxon>Pterygota</taxon>
        <taxon>Neoptera</taxon>
        <taxon>Endopterygota</taxon>
        <taxon>Diptera</taxon>
        <taxon>Brachycera</taxon>
        <taxon>Muscomorpha</taxon>
        <taxon>Ephydroidea</taxon>
        <taxon>Drosophilidae</taxon>
        <taxon>Drosophila</taxon>
    </lineage>
</organism>
<proteinExistence type="predicted"/>
<dbReference type="PANTHER" id="PTHR34038:SF1">
    <property type="entry name" value="ATP SYNTHASE MEMBRANE SUBUNIT K, MITOCHONDRIAL"/>
    <property type="match status" value="1"/>
</dbReference>
<dbReference type="Pfam" id="PF14960">
    <property type="entry name" value="ATP_synth_reg"/>
    <property type="match status" value="1"/>
</dbReference>
<dbReference type="PANTHER" id="PTHR34038">
    <property type="entry name" value="ATP SYNTHASE MEMBRANE SUBUNIT DAPIT, MITOCHONDRIAL"/>
    <property type="match status" value="1"/>
</dbReference>
<protein>
    <submittedName>
        <fullName evidence="7">Uncharacterized protein</fullName>
    </submittedName>
</protein>
<gene>
    <name evidence="7" type="primary">Dvir\GJ15934</name>
    <name evidence="7" type="ORF">Dvir_GJ15934</name>
</gene>
<dbReference type="PhylomeDB" id="B4MAL2"/>
<evidence type="ECO:0000256" key="1">
    <source>
        <dbReference type="ARBA" id="ARBA00004304"/>
    </source>
</evidence>
<dbReference type="FunCoup" id="B4MAL2">
    <property type="interactions" value="2"/>
</dbReference>
<feature type="compositionally biased region" description="Low complexity" evidence="6">
    <location>
        <begin position="262"/>
        <end position="290"/>
    </location>
</feature>
<dbReference type="InterPro" id="IPR009125">
    <property type="entry name" value="ATPMK"/>
</dbReference>
<dbReference type="KEGG" id="dvi:6634486"/>
<dbReference type="EMBL" id="CH940655">
    <property type="protein sequence ID" value="EDW66271.1"/>
    <property type="molecule type" value="Genomic_DNA"/>
</dbReference>
<dbReference type="OrthoDB" id="9435504at2759"/>
<evidence type="ECO:0000256" key="5">
    <source>
        <dbReference type="ARBA" id="ARBA00023136"/>
    </source>
</evidence>
<dbReference type="AlphaFoldDB" id="B4MAL2"/>
<feature type="region of interest" description="Disordered" evidence="6">
    <location>
        <begin position="182"/>
        <end position="319"/>
    </location>
</feature>
<dbReference type="HOGENOM" id="CLU_819563_0_0_1"/>
<evidence type="ECO:0000313" key="7">
    <source>
        <dbReference type="EMBL" id="EDW66271.1"/>
    </source>
</evidence>
<evidence type="ECO:0000256" key="3">
    <source>
        <dbReference type="ARBA" id="ARBA00022989"/>
    </source>
</evidence>
<evidence type="ECO:0000313" key="8">
    <source>
        <dbReference type="Proteomes" id="UP000008792"/>
    </source>
</evidence>
<keyword evidence="2" id="KW-0812">Transmembrane</keyword>
<feature type="compositionally biased region" description="Low complexity" evidence="6">
    <location>
        <begin position="126"/>
        <end position="145"/>
    </location>
</feature>
<evidence type="ECO:0000256" key="6">
    <source>
        <dbReference type="SAM" id="MobiDB-lite"/>
    </source>
</evidence>
<keyword evidence="5" id="KW-0472">Membrane</keyword>
<feature type="compositionally biased region" description="Basic and acidic residues" evidence="6">
    <location>
        <begin position="112"/>
        <end position="125"/>
    </location>
</feature>
<feature type="compositionally biased region" description="Acidic residues" evidence="6">
    <location>
        <begin position="212"/>
        <end position="223"/>
    </location>
</feature>
<keyword evidence="3" id="KW-1133">Transmembrane helix</keyword>
<dbReference type="InParanoid" id="B4MAL2"/>
<keyword evidence="4" id="KW-0496">Mitochondrion</keyword>
<name>B4MAL2_DROVI</name>
<keyword evidence="8" id="KW-1185">Reference proteome</keyword>
<feature type="region of interest" description="Disordered" evidence="6">
    <location>
        <begin position="42"/>
        <end position="157"/>
    </location>
</feature>
<feature type="compositionally biased region" description="Basic and acidic residues" evidence="6">
    <location>
        <begin position="72"/>
        <end position="90"/>
    </location>
</feature>
<sequence>MASEGFKKYFNSTTMNGRANVAKATYATLALVYLFYRVRRGKDQPPAAKEPTFEPSCSCDEKLPNSEIIVEPPDRDCAVCRERRPRDDGCNGHSEPPPPPPPASSAPARRKCPCEDPHRHLDSGKPQHTQHPLTQQQQQQQQQRQSCNASQLDEAHPARELISQMQEAASRVLRNVIGAVMGDTPTAASGDSEENCSCCTPGGANDILDSGDQVEDEACDYESDSQMLSRQRRTAPRACVPSNTSSDTDDPAEAKQTESESEAQAQAQATGQTQSQSTPQSQLQSTSQSPSQPPSQPPTRYRCFDDDFASEMFFEDYEE</sequence>
<accession>B4MAL2</accession>
<dbReference type="Proteomes" id="UP000008792">
    <property type="component" value="Unassembled WGS sequence"/>
</dbReference>
<comment type="subcellular location">
    <subcellularLocation>
        <location evidence="1">Mitochondrion membrane</location>
        <topology evidence="1">Single-pass membrane protein</topology>
    </subcellularLocation>
</comment>
<dbReference type="eggNOG" id="ENOG502TEY9">
    <property type="taxonomic scope" value="Eukaryota"/>
</dbReference>
<dbReference type="GO" id="GO:0031966">
    <property type="term" value="C:mitochondrial membrane"/>
    <property type="evidence" value="ECO:0007669"/>
    <property type="project" value="UniProtKB-SubCell"/>
</dbReference>
<feature type="compositionally biased region" description="Acidic residues" evidence="6">
    <location>
        <begin position="306"/>
        <end position="319"/>
    </location>
</feature>
<evidence type="ECO:0000256" key="2">
    <source>
        <dbReference type="ARBA" id="ARBA00022692"/>
    </source>
</evidence>